<gene>
    <name evidence="2" type="ORF">ABL78_5683</name>
</gene>
<evidence type="ECO:0000313" key="2">
    <source>
        <dbReference type="EMBL" id="KPI85266.1"/>
    </source>
</evidence>
<dbReference type="VEuPathDB" id="TriTrypDB:Lsey_0199_0130"/>
<evidence type="ECO:0000256" key="1">
    <source>
        <dbReference type="SAM" id="MobiDB-lite"/>
    </source>
</evidence>
<evidence type="ECO:0000313" key="3">
    <source>
        <dbReference type="Proteomes" id="UP000038009"/>
    </source>
</evidence>
<comment type="caution">
    <text evidence="2">The sequence shown here is derived from an EMBL/GenBank/DDBJ whole genome shotgun (WGS) entry which is preliminary data.</text>
</comment>
<dbReference type="Proteomes" id="UP000038009">
    <property type="component" value="Unassembled WGS sequence"/>
</dbReference>
<organism evidence="2 3">
    <name type="scientific">Leptomonas seymouri</name>
    <dbReference type="NCBI Taxonomy" id="5684"/>
    <lineage>
        <taxon>Eukaryota</taxon>
        <taxon>Discoba</taxon>
        <taxon>Euglenozoa</taxon>
        <taxon>Kinetoplastea</taxon>
        <taxon>Metakinetoplastina</taxon>
        <taxon>Trypanosomatida</taxon>
        <taxon>Trypanosomatidae</taxon>
        <taxon>Leishmaniinae</taxon>
        <taxon>Leptomonas</taxon>
    </lineage>
</organism>
<protein>
    <submittedName>
        <fullName evidence="2">Uncharacterized protein</fullName>
    </submittedName>
</protein>
<proteinExistence type="predicted"/>
<keyword evidence="3" id="KW-1185">Reference proteome</keyword>
<feature type="region of interest" description="Disordered" evidence="1">
    <location>
        <begin position="32"/>
        <end position="59"/>
    </location>
</feature>
<dbReference type="OrthoDB" id="260540at2759"/>
<feature type="compositionally biased region" description="Polar residues" evidence="1">
    <location>
        <begin position="35"/>
        <end position="51"/>
    </location>
</feature>
<dbReference type="EMBL" id="LJSK01000199">
    <property type="protein sequence ID" value="KPI85266.1"/>
    <property type="molecule type" value="Genomic_DNA"/>
</dbReference>
<accession>A0A0N0P4G4</accession>
<dbReference type="AlphaFoldDB" id="A0A0N0P4G4"/>
<name>A0A0N0P4G4_LEPSE</name>
<sequence length="191" mass="20211">MNHRCTTSAKKAFCPPFKATIAQVKSKLVEERNGFQRSTSVSAHLSGNDTRPPSDEAPCQDNAAVDLQLESKGRSCPTSGGFGPSIAASLQRSTASCVRMACQCARQSPAVGKAAHKTKTTTGQYSTCLGDNKERAALADDTLRWIVAAQKAVQYLADALTGGDVERVLTGLHVSAQSVFFSTDEGCFVPP</sequence>
<reference evidence="2 3" key="1">
    <citation type="journal article" date="2015" name="PLoS Pathog.">
        <title>Leptomonas seymouri: Adaptations to the Dixenous Life Cycle Analyzed by Genome Sequencing, Transcriptome Profiling and Co-infection with Leishmania donovani.</title>
        <authorList>
            <person name="Kraeva N."/>
            <person name="Butenko A."/>
            <person name="Hlavacova J."/>
            <person name="Kostygov A."/>
            <person name="Myskova J."/>
            <person name="Grybchuk D."/>
            <person name="Lestinova T."/>
            <person name="Votypka J."/>
            <person name="Volf P."/>
            <person name="Opperdoes F."/>
            <person name="Flegontov P."/>
            <person name="Lukes J."/>
            <person name="Yurchenko V."/>
        </authorList>
    </citation>
    <scope>NUCLEOTIDE SEQUENCE [LARGE SCALE GENOMIC DNA]</scope>
    <source>
        <strain evidence="2 3">ATCC 30220</strain>
    </source>
</reference>